<gene>
    <name evidence="1" type="ORF">HMPREF9453_01682</name>
</gene>
<proteinExistence type="predicted"/>
<dbReference type="Proteomes" id="UP000003277">
    <property type="component" value="Unassembled WGS sequence"/>
</dbReference>
<dbReference type="RefSeq" id="WP_008860176.1">
    <property type="nucleotide sequence ID" value="NZ_JH591188.1"/>
</dbReference>
<dbReference type="OrthoDB" id="1633480at2"/>
<dbReference type="PATRIC" id="fig|742743.3.peg.1709"/>
<keyword evidence="2" id="KW-1185">Reference proteome</keyword>
<evidence type="ECO:0000313" key="2">
    <source>
        <dbReference type="Proteomes" id="UP000003277"/>
    </source>
</evidence>
<dbReference type="HOGENOM" id="CLU_1025763_0_0_9"/>
<protein>
    <submittedName>
        <fullName evidence="1">Uncharacterized protein</fullName>
    </submittedName>
</protein>
<dbReference type="EMBL" id="ADLT01000053">
    <property type="protein sequence ID" value="EHO62392.1"/>
    <property type="molecule type" value="Genomic_DNA"/>
</dbReference>
<sequence length="271" mass="30244">MSISFILRMIAGAVSGNSNSARPESINGEVERARRRATKRINRAKVRAQDELGELDRVRITLMSGDMKKFTSLFAQLKNVDFHDCDTLAGLEHFNKERKNWREMEKLSAKAMSVVTLAGAVDAVGFGAGVLDQYAKVPEIKGLDVTGGTEDVNALKDMSARLQEFQKDVKNMCIRMQLVRHEARKAEDALLDLSDYFEDGIEDIKSIQNDAGNDWKKYSPAQKILIGRTAQIARLIRALSEVRFLNDDATLRPEIQESVDAAEELLDELGA</sequence>
<comment type="caution">
    <text evidence="1">The sequence shown here is derived from an EMBL/GenBank/DDBJ whole genome shotgun (WGS) entry which is preliminary data.</text>
</comment>
<organism evidence="1 2">
    <name type="scientific">Dialister succinatiphilus YIT 11850</name>
    <dbReference type="NCBI Taxonomy" id="742743"/>
    <lineage>
        <taxon>Bacteria</taxon>
        <taxon>Bacillati</taxon>
        <taxon>Bacillota</taxon>
        <taxon>Negativicutes</taxon>
        <taxon>Veillonellales</taxon>
        <taxon>Veillonellaceae</taxon>
        <taxon>Dialister</taxon>
    </lineage>
</organism>
<dbReference type="AlphaFoldDB" id="H1D244"/>
<evidence type="ECO:0000313" key="1">
    <source>
        <dbReference type="EMBL" id="EHO62392.1"/>
    </source>
</evidence>
<reference evidence="1 2" key="1">
    <citation type="submission" date="2011-11" db="EMBL/GenBank/DDBJ databases">
        <title>The Genome Sequence of Dialister succinatiphilus YIT 11850.</title>
        <authorList>
            <consortium name="The Broad Institute Genome Sequencing Platform"/>
            <person name="Earl A."/>
            <person name="Ward D."/>
            <person name="Feldgarden M."/>
            <person name="Gevers D."/>
            <person name="Morotomi M."/>
            <person name="Young S.K."/>
            <person name="Zeng Q."/>
            <person name="Gargeya S."/>
            <person name="Fitzgerald M."/>
            <person name="Haas B."/>
            <person name="Abouelleil A."/>
            <person name="Alvarado L."/>
            <person name="Arachchi H.M."/>
            <person name="Berlin A."/>
            <person name="Brown A."/>
            <person name="Chapman S.B."/>
            <person name="Dunbar C."/>
            <person name="Gearin G."/>
            <person name="Goldberg J."/>
            <person name="Griggs A."/>
            <person name="Gujja S."/>
            <person name="Heiman D."/>
            <person name="Howarth C."/>
            <person name="Lui A."/>
            <person name="MacDonald P.J.P."/>
            <person name="Montmayeur A."/>
            <person name="Murphy C."/>
            <person name="Neiman D."/>
            <person name="Pearson M."/>
            <person name="Priest M."/>
            <person name="Roberts A."/>
            <person name="Saif S."/>
            <person name="Shea T."/>
            <person name="Sisk P."/>
            <person name="Stolte C."/>
            <person name="Sykes S."/>
            <person name="Wortman J."/>
            <person name="Nusbaum C."/>
            <person name="Birren B."/>
        </authorList>
    </citation>
    <scope>NUCLEOTIDE SEQUENCE [LARGE SCALE GENOMIC DNA]</scope>
    <source>
        <strain evidence="1 2">YIT 11850</strain>
    </source>
</reference>
<accession>H1D244</accession>
<name>H1D244_9FIRM</name>